<evidence type="ECO:0000313" key="2">
    <source>
        <dbReference type="EMBL" id="KAL3531680.1"/>
    </source>
</evidence>
<dbReference type="EMBL" id="JBJUIK010000003">
    <property type="protein sequence ID" value="KAL3531680.1"/>
    <property type="molecule type" value="Genomic_DNA"/>
</dbReference>
<evidence type="ECO:0000313" key="3">
    <source>
        <dbReference type="Proteomes" id="UP001630127"/>
    </source>
</evidence>
<dbReference type="PANTHER" id="PTHR45868">
    <property type="entry name" value="HEAVY METAL-ASSOCIATED ISOPRENYLATED PLANT PROTEIN 33-RELATED"/>
    <property type="match status" value="1"/>
</dbReference>
<keyword evidence="3" id="KW-1185">Reference proteome</keyword>
<dbReference type="AlphaFoldDB" id="A0ABD3AKI0"/>
<proteinExistence type="predicted"/>
<dbReference type="PANTHER" id="PTHR45868:SF83">
    <property type="entry name" value="HEAVY METAL-ASSOCIATED ISOPRENYLATED PLANT PROTEIN 33"/>
    <property type="match status" value="1"/>
</dbReference>
<evidence type="ECO:0000256" key="1">
    <source>
        <dbReference type="ARBA" id="ARBA00022723"/>
    </source>
</evidence>
<name>A0ABD3AKI0_9GENT</name>
<keyword evidence="1" id="KW-0479">Metal-binding</keyword>
<comment type="caution">
    <text evidence="2">The sequence shown here is derived from an EMBL/GenBank/DDBJ whole genome shotgun (WGS) entry which is preliminary data.</text>
</comment>
<dbReference type="GO" id="GO:0046872">
    <property type="term" value="F:metal ion binding"/>
    <property type="evidence" value="ECO:0007669"/>
    <property type="project" value="UniProtKB-KW"/>
</dbReference>
<organism evidence="2 3">
    <name type="scientific">Cinchona calisaya</name>
    <dbReference type="NCBI Taxonomy" id="153742"/>
    <lineage>
        <taxon>Eukaryota</taxon>
        <taxon>Viridiplantae</taxon>
        <taxon>Streptophyta</taxon>
        <taxon>Embryophyta</taxon>
        <taxon>Tracheophyta</taxon>
        <taxon>Spermatophyta</taxon>
        <taxon>Magnoliopsida</taxon>
        <taxon>eudicotyledons</taxon>
        <taxon>Gunneridae</taxon>
        <taxon>Pentapetalae</taxon>
        <taxon>asterids</taxon>
        <taxon>lamiids</taxon>
        <taxon>Gentianales</taxon>
        <taxon>Rubiaceae</taxon>
        <taxon>Cinchonoideae</taxon>
        <taxon>Cinchoneae</taxon>
        <taxon>Cinchona</taxon>
    </lineage>
</organism>
<dbReference type="Proteomes" id="UP001630127">
    <property type="component" value="Unassembled WGS sequence"/>
</dbReference>
<accession>A0ABD3AKI0</accession>
<dbReference type="Gene3D" id="3.30.70.100">
    <property type="match status" value="1"/>
</dbReference>
<reference evidence="2 3" key="1">
    <citation type="submission" date="2024-11" db="EMBL/GenBank/DDBJ databases">
        <title>A near-complete genome assembly of Cinchona calisaya.</title>
        <authorList>
            <person name="Lian D.C."/>
            <person name="Zhao X.W."/>
            <person name="Wei L."/>
        </authorList>
    </citation>
    <scope>NUCLEOTIDE SEQUENCE [LARGE SCALE GENOMIC DNA]</scope>
    <source>
        <tissue evidence="2">Nenye</tissue>
    </source>
</reference>
<protein>
    <recommendedName>
        <fullName evidence="4">HMA domain-containing protein</fullName>
    </recommendedName>
</protein>
<gene>
    <name evidence="2" type="ORF">ACH5RR_005201</name>
</gene>
<evidence type="ECO:0008006" key="4">
    <source>
        <dbReference type="Google" id="ProtNLM"/>
    </source>
</evidence>
<sequence>MATLRDYAFMTCSIKVNTRSPGWQRTVSRVLSKIHGVGTCKMDEYGVIQVSGIVSPEILIKNLSKAGRKAELLWLQYGQCCSNLYAGPMPSRSSSAHDHSNTYYDFHGYDAYGYYQPGHSYRPFAGLAHELQQQQQSRANFGGPPRHTVYVPRYDYRGDTPGCCSLM</sequence>